<dbReference type="InterPro" id="IPR006214">
    <property type="entry name" value="Bax_inhibitor_1-related"/>
</dbReference>
<dbReference type="Proteomes" id="UP001150538">
    <property type="component" value="Unassembled WGS sequence"/>
</dbReference>
<comment type="subcellular location">
    <subcellularLocation>
        <location evidence="1">Membrane</location>
        <topology evidence="1">Multi-pass membrane protein</topology>
    </subcellularLocation>
</comment>
<dbReference type="EMBL" id="JANBPU010000023">
    <property type="protein sequence ID" value="KAJ1919674.1"/>
    <property type="molecule type" value="Genomic_DNA"/>
</dbReference>
<feature type="transmembrane region" description="Helical" evidence="6">
    <location>
        <begin position="110"/>
        <end position="128"/>
    </location>
</feature>
<evidence type="ECO:0000256" key="3">
    <source>
        <dbReference type="ARBA" id="ARBA00022692"/>
    </source>
</evidence>
<gene>
    <name evidence="7" type="ORF">H4219_001815</name>
</gene>
<evidence type="ECO:0000256" key="6">
    <source>
        <dbReference type="RuleBase" id="RU004379"/>
    </source>
</evidence>
<sequence>MDWNTLFNNSRISAKGRQQLVRVYQTLGLTVATASAGAYQHLAQVVPSIGGGYMSIAAAIVTLVALLAMEARPSNLNTRIGLLAGHGFFQGLSIGPFLDQLMLASSSGSNILFTALAATAVMFVSFSLSASATDRRTVMYLLALITAIASTFAWINISSLIFPISPYIGTSLLLGVGITSLYVIADTQLLLHTAETAPGGLDQVDGALVLFSDLFQLFVRLAMLLLEQEQRRGERGRRSDRKGKRVEREF</sequence>
<feature type="transmembrane region" description="Helical" evidence="6">
    <location>
        <begin position="21"/>
        <end position="39"/>
    </location>
</feature>
<protein>
    <recommendedName>
        <fullName evidence="9">Bax inhibitor 1</fullName>
    </recommendedName>
</protein>
<feature type="transmembrane region" description="Helical" evidence="6">
    <location>
        <begin position="140"/>
        <end position="161"/>
    </location>
</feature>
<dbReference type="OrthoDB" id="1277691at2759"/>
<keyword evidence="8" id="KW-1185">Reference proteome</keyword>
<evidence type="ECO:0000313" key="7">
    <source>
        <dbReference type="EMBL" id="KAJ1919674.1"/>
    </source>
</evidence>
<dbReference type="Pfam" id="PF01027">
    <property type="entry name" value="Bax1-I"/>
    <property type="match status" value="1"/>
</dbReference>
<evidence type="ECO:0000256" key="5">
    <source>
        <dbReference type="ARBA" id="ARBA00023136"/>
    </source>
</evidence>
<proteinExistence type="inferred from homology"/>
<evidence type="ECO:0000313" key="8">
    <source>
        <dbReference type="Proteomes" id="UP001150538"/>
    </source>
</evidence>
<dbReference type="PANTHER" id="PTHR23291:SF32">
    <property type="entry name" value="BAX INHIBITOR 1"/>
    <property type="match status" value="1"/>
</dbReference>
<evidence type="ECO:0000256" key="1">
    <source>
        <dbReference type="ARBA" id="ARBA00004141"/>
    </source>
</evidence>
<comment type="caution">
    <text evidence="7">The sequence shown here is derived from an EMBL/GenBank/DDBJ whole genome shotgun (WGS) entry which is preliminary data.</text>
</comment>
<evidence type="ECO:0000256" key="4">
    <source>
        <dbReference type="ARBA" id="ARBA00022989"/>
    </source>
</evidence>
<accession>A0A9W8A4X4</accession>
<reference evidence="7" key="1">
    <citation type="submission" date="2022-07" db="EMBL/GenBank/DDBJ databases">
        <title>Phylogenomic reconstructions and comparative analyses of Kickxellomycotina fungi.</title>
        <authorList>
            <person name="Reynolds N.K."/>
            <person name="Stajich J.E."/>
            <person name="Barry K."/>
            <person name="Grigoriev I.V."/>
            <person name="Crous P."/>
            <person name="Smith M.E."/>
        </authorList>
    </citation>
    <scope>NUCLEOTIDE SEQUENCE</scope>
    <source>
        <strain evidence="7">NBRC 100468</strain>
    </source>
</reference>
<feature type="transmembrane region" description="Helical" evidence="6">
    <location>
        <begin position="80"/>
        <end position="98"/>
    </location>
</feature>
<dbReference type="AlphaFoldDB" id="A0A9W8A4X4"/>
<keyword evidence="4 6" id="KW-1133">Transmembrane helix</keyword>
<dbReference type="PANTHER" id="PTHR23291">
    <property type="entry name" value="BAX INHIBITOR-RELATED"/>
    <property type="match status" value="1"/>
</dbReference>
<name>A0A9W8A4X4_9FUNG</name>
<keyword evidence="5 6" id="KW-0472">Membrane</keyword>
<feature type="transmembrane region" description="Helical" evidence="6">
    <location>
        <begin position="45"/>
        <end position="68"/>
    </location>
</feature>
<keyword evidence="3 6" id="KW-0812">Transmembrane</keyword>
<evidence type="ECO:0000256" key="2">
    <source>
        <dbReference type="ARBA" id="ARBA00010350"/>
    </source>
</evidence>
<feature type="transmembrane region" description="Helical" evidence="6">
    <location>
        <begin position="167"/>
        <end position="185"/>
    </location>
</feature>
<organism evidence="7 8">
    <name type="scientific">Mycoemilia scoparia</name>
    <dbReference type="NCBI Taxonomy" id="417184"/>
    <lineage>
        <taxon>Eukaryota</taxon>
        <taxon>Fungi</taxon>
        <taxon>Fungi incertae sedis</taxon>
        <taxon>Zoopagomycota</taxon>
        <taxon>Kickxellomycotina</taxon>
        <taxon>Kickxellomycetes</taxon>
        <taxon>Kickxellales</taxon>
        <taxon>Kickxellaceae</taxon>
        <taxon>Mycoemilia</taxon>
    </lineage>
</organism>
<evidence type="ECO:0008006" key="9">
    <source>
        <dbReference type="Google" id="ProtNLM"/>
    </source>
</evidence>
<comment type="similarity">
    <text evidence="2 6">Belongs to the BI1 family.</text>
</comment>
<dbReference type="GO" id="GO:0016020">
    <property type="term" value="C:membrane"/>
    <property type="evidence" value="ECO:0007669"/>
    <property type="project" value="UniProtKB-SubCell"/>
</dbReference>